<accession>A0A917X337</accession>
<evidence type="ECO:0000313" key="2">
    <source>
        <dbReference type="EMBL" id="GGM59696.1"/>
    </source>
</evidence>
<reference evidence="2" key="2">
    <citation type="submission" date="2020-09" db="EMBL/GenBank/DDBJ databases">
        <authorList>
            <person name="Sun Q."/>
            <person name="Ohkuma M."/>
        </authorList>
    </citation>
    <scope>NUCLEOTIDE SEQUENCE</scope>
    <source>
        <strain evidence="2">JCM 19831</strain>
    </source>
</reference>
<dbReference type="EMBL" id="BMPI01000043">
    <property type="protein sequence ID" value="GGM59696.1"/>
    <property type="molecule type" value="Genomic_DNA"/>
</dbReference>
<feature type="domain" description="DUF559" evidence="1">
    <location>
        <begin position="255"/>
        <end position="311"/>
    </location>
</feature>
<comment type="caution">
    <text evidence="2">The sequence shown here is derived from an EMBL/GenBank/DDBJ whole genome shotgun (WGS) entry which is preliminary data.</text>
</comment>
<dbReference type="Gene3D" id="3.40.960.10">
    <property type="entry name" value="VSR Endonuclease"/>
    <property type="match status" value="1"/>
</dbReference>
<proteinExistence type="predicted"/>
<dbReference type="InterPro" id="IPR007569">
    <property type="entry name" value="DUF559"/>
</dbReference>
<dbReference type="SUPFAM" id="SSF52980">
    <property type="entry name" value="Restriction endonuclease-like"/>
    <property type="match status" value="1"/>
</dbReference>
<dbReference type="InterPro" id="IPR011335">
    <property type="entry name" value="Restrct_endonuc-II-like"/>
</dbReference>
<dbReference type="Pfam" id="PF04480">
    <property type="entry name" value="DUF559"/>
    <property type="match status" value="1"/>
</dbReference>
<organism evidence="2 3">
    <name type="scientific">Dactylosporangium sucinum</name>
    <dbReference type="NCBI Taxonomy" id="1424081"/>
    <lineage>
        <taxon>Bacteria</taxon>
        <taxon>Bacillati</taxon>
        <taxon>Actinomycetota</taxon>
        <taxon>Actinomycetes</taxon>
        <taxon>Micromonosporales</taxon>
        <taxon>Micromonosporaceae</taxon>
        <taxon>Dactylosporangium</taxon>
    </lineage>
</organism>
<evidence type="ECO:0000259" key="1">
    <source>
        <dbReference type="Pfam" id="PF04480"/>
    </source>
</evidence>
<keyword evidence="3" id="KW-1185">Reference proteome</keyword>
<name>A0A917X337_9ACTN</name>
<evidence type="ECO:0000313" key="3">
    <source>
        <dbReference type="Proteomes" id="UP000642070"/>
    </source>
</evidence>
<gene>
    <name evidence="2" type="ORF">GCM10007977_071560</name>
</gene>
<dbReference type="AlphaFoldDB" id="A0A917X337"/>
<protein>
    <recommendedName>
        <fullName evidence="1">DUF559 domain-containing protein</fullName>
    </recommendedName>
</protein>
<reference evidence="2" key="1">
    <citation type="journal article" date="2014" name="Int. J. Syst. Evol. Microbiol.">
        <title>Complete genome sequence of Corynebacterium casei LMG S-19264T (=DSM 44701T), isolated from a smear-ripened cheese.</title>
        <authorList>
            <consortium name="US DOE Joint Genome Institute (JGI-PGF)"/>
            <person name="Walter F."/>
            <person name="Albersmeier A."/>
            <person name="Kalinowski J."/>
            <person name="Ruckert C."/>
        </authorList>
    </citation>
    <scope>NUCLEOTIDE SEQUENCE</scope>
    <source>
        <strain evidence="2">JCM 19831</strain>
    </source>
</reference>
<dbReference type="Proteomes" id="UP000642070">
    <property type="component" value="Unassembled WGS sequence"/>
</dbReference>
<sequence length="320" mass="35052">MLISDGGDWALRRWQHLDVHRELRRLADNGHGVVDRAEALAVAEHLVLDRALAGGALVRVCPRTYLDRARIGERRARLAAAVRYGGEGAALSHTTALEVWRLPAPVDGPIHLVVAEGRQPRGAAGLRVHRRRGWEPADMVVRDGFPVTRLERSIVDSWPLLDRGLQRAPAIVAVSERRTTPGRLRSALAAVPRLAGRRGLAQLVGLLERGCRSALELWGCERVFTGGAFDRLRWQVPVPLAGGTVYLDAVDPDSGVNLELDGAAHHAGPADRERDLRRDAALLALGYTVVRFTYARLTTEPGTVRREALAAMSRRTGRIS</sequence>